<reference evidence="3" key="2">
    <citation type="journal article" date="2022" name="Microbiol. Resour. Announc.">
        <title>Metagenome Sequencing to Explore Phylogenomics of Terrestrial Cyanobacteria.</title>
        <authorList>
            <person name="Ward R.D."/>
            <person name="Stajich J.E."/>
            <person name="Johansen J.R."/>
            <person name="Huntemann M."/>
            <person name="Clum A."/>
            <person name="Foster B."/>
            <person name="Foster B."/>
            <person name="Roux S."/>
            <person name="Palaniappan K."/>
            <person name="Varghese N."/>
            <person name="Mukherjee S."/>
            <person name="Reddy T.B.K."/>
            <person name="Daum C."/>
            <person name="Copeland A."/>
            <person name="Chen I.A."/>
            <person name="Ivanova N.N."/>
            <person name="Kyrpides N.C."/>
            <person name="Shapiro N."/>
            <person name="Eloe-Fadrosh E.A."/>
            <person name="Pietrasiak N."/>
        </authorList>
    </citation>
    <scope>NUCLEOTIDE SEQUENCE</scope>
    <source>
        <strain evidence="3">UHER 2000/2452</strain>
    </source>
</reference>
<dbReference type="PANTHER" id="PTHR46268">
    <property type="entry name" value="STRESS RESPONSE PROTEIN NHAX"/>
    <property type="match status" value="1"/>
</dbReference>
<dbReference type="PRINTS" id="PR01438">
    <property type="entry name" value="UNVRSLSTRESS"/>
</dbReference>
<comment type="caution">
    <text evidence="3">The sequence shown here is derived from an EMBL/GenBank/DDBJ whole genome shotgun (WGS) entry which is preliminary data.</text>
</comment>
<dbReference type="Gene3D" id="3.40.50.620">
    <property type="entry name" value="HUPs"/>
    <property type="match status" value="2"/>
</dbReference>
<gene>
    <name evidence="3" type="ORF">KME15_02880</name>
</gene>
<dbReference type="SUPFAM" id="SSF52402">
    <property type="entry name" value="Adenine nucleotide alpha hydrolases-like"/>
    <property type="match status" value="2"/>
</dbReference>
<proteinExistence type="inferred from homology"/>
<dbReference type="CDD" id="cd00293">
    <property type="entry name" value="USP-like"/>
    <property type="match status" value="2"/>
</dbReference>
<evidence type="ECO:0000313" key="4">
    <source>
        <dbReference type="Proteomes" id="UP000757435"/>
    </source>
</evidence>
<protein>
    <submittedName>
        <fullName evidence="3">Universal stress protein</fullName>
    </submittedName>
</protein>
<dbReference type="EMBL" id="JAHHHD010000002">
    <property type="protein sequence ID" value="MBW4657593.1"/>
    <property type="molecule type" value="Genomic_DNA"/>
</dbReference>
<dbReference type="InterPro" id="IPR006016">
    <property type="entry name" value="UspA"/>
</dbReference>
<comment type="similarity">
    <text evidence="1">Belongs to the universal stress protein A family.</text>
</comment>
<feature type="domain" description="UspA" evidence="2">
    <location>
        <begin position="156"/>
        <end position="285"/>
    </location>
</feature>
<dbReference type="AlphaFoldDB" id="A0A951UM60"/>
<sequence length="292" mass="32169">MFKRLLICTDLTDGLQRLVHFIPSLAVNGIQQVTFLHAIPFPQRQTIPQIDESEAQAARDRLSIPPEAAGAVQVNVEVQGGKPIDCILNAAKVHQPDLLILGTSSQGALSDRFFGSTVSELSKRAIAPLLIVRPQLLSTYTIEELDLRCRHLFRYLLIPFDGSKASDYTIEQVKELAQNQPSGSLQQCLLYWVIGEGKYTELLESGSSQATRKKLELVQTELQAVGLQVSSEISQGEPVPQTLNAAIEEDISAIVCSSGSFGTLMEWSVPSFASEILKRSWHPVLYFPPKRG</sequence>
<evidence type="ECO:0000313" key="3">
    <source>
        <dbReference type="EMBL" id="MBW4657593.1"/>
    </source>
</evidence>
<dbReference type="Proteomes" id="UP000757435">
    <property type="component" value="Unassembled WGS sequence"/>
</dbReference>
<evidence type="ECO:0000256" key="1">
    <source>
        <dbReference type="ARBA" id="ARBA00008791"/>
    </source>
</evidence>
<feature type="domain" description="UspA" evidence="2">
    <location>
        <begin position="1"/>
        <end position="133"/>
    </location>
</feature>
<dbReference type="InterPro" id="IPR006015">
    <property type="entry name" value="Universal_stress_UspA"/>
</dbReference>
<dbReference type="InterPro" id="IPR014729">
    <property type="entry name" value="Rossmann-like_a/b/a_fold"/>
</dbReference>
<organism evidence="3 4">
    <name type="scientific">Drouetiella hepatica Uher 2000/2452</name>
    <dbReference type="NCBI Taxonomy" id="904376"/>
    <lineage>
        <taxon>Bacteria</taxon>
        <taxon>Bacillati</taxon>
        <taxon>Cyanobacteriota</taxon>
        <taxon>Cyanophyceae</taxon>
        <taxon>Oculatellales</taxon>
        <taxon>Oculatellaceae</taxon>
        <taxon>Drouetiella</taxon>
    </lineage>
</organism>
<evidence type="ECO:0000259" key="2">
    <source>
        <dbReference type="Pfam" id="PF00582"/>
    </source>
</evidence>
<reference evidence="3" key="1">
    <citation type="submission" date="2021-05" db="EMBL/GenBank/DDBJ databases">
        <authorList>
            <person name="Pietrasiak N."/>
            <person name="Ward R."/>
            <person name="Stajich J.E."/>
            <person name="Kurbessoian T."/>
        </authorList>
    </citation>
    <scope>NUCLEOTIDE SEQUENCE</scope>
    <source>
        <strain evidence="3">UHER 2000/2452</strain>
    </source>
</reference>
<dbReference type="PANTHER" id="PTHR46268:SF22">
    <property type="entry name" value="SENSOR PROTEIN KDPD-RELATED"/>
    <property type="match status" value="1"/>
</dbReference>
<dbReference type="Pfam" id="PF00582">
    <property type="entry name" value="Usp"/>
    <property type="match status" value="2"/>
</dbReference>
<accession>A0A951UM60</accession>
<name>A0A951UM60_9CYAN</name>